<evidence type="ECO:0000313" key="3">
    <source>
        <dbReference type="Proteomes" id="UP001500731"/>
    </source>
</evidence>
<keyword evidence="1" id="KW-0812">Transmembrane</keyword>
<feature type="transmembrane region" description="Helical" evidence="1">
    <location>
        <begin position="242"/>
        <end position="262"/>
    </location>
</feature>
<gene>
    <name evidence="2" type="ORF">GCM10023171_15420</name>
</gene>
<feature type="transmembrane region" description="Helical" evidence="1">
    <location>
        <begin position="142"/>
        <end position="160"/>
    </location>
</feature>
<organism evidence="2 3">
    <name type="scientific">Microbacterium panaciterrae</name>
    <dbReference type="NCBI Taxonomy" id="985759"/>
    <lineage>
        <taxon>Bacteria</taxon>
        <taxon>Bacillati</taxon>
        <taxon>Actinomycetota</taxon>
        <taxon>Actinomycetes</taxon>
        <taxon>Micrococcales</taxon>
        <taxon>Microbacteriaceae</taxon>
        <taxon>Microbacterium</taxon>
    </lineage>
</organism>
<feature type="transmembrane region" description="Helical" evidence="1">
    <location>
        <begin position="268"/>
        <end position="290"/>
    </location>
</feature>
<keyword evidence="1" id="KW-1133">Transmembrane helix</keyword>
<feature type="transmembrane region" description="Helical" evidence="1">
    <location>
        <begin position="181"/>
        <end position="205"/>
    </location>
</feature>
<reference evidence="3" key="1">
    <citation type="journal article" date="2019" name="Int. J. Syst. Evol. Microbiol.">
        <title>The Global Catalogue of Microorganisms (GCM) 10K type strain sequencing project: providing services to taxonomists for standard genome sequencing and annotation.</title>
        <authorList>
            <consortium name="The Broad Institute Genomics Platform"/>
            <consortium name="The Broad Institute Genome Sequencing Center for Infectious Disease"/>
            <person name="Wu L."/>
            <person name="Ma J."/>
        </authorList>
    </citation>
    <scope>NUCLEOTIDE SEQUENCE [LARGE SCALE GENOMIC DNA]</scope>
    <source>
        <strain evidence="3">JCM 17839</strain>
    </source>
</reference>
<sequence>MEQEPIRGQSPLDPPDARVARAYLDVLPGVQHRAERVLDLRRLGRLYIIEGIAIAAYIGVYFLAWGVRLHDPDRPPAPLNALAVFLIWSVLAGGVRERYGARRVLRGARRGVHYGLMVGGLVLLLALMLIGTFSAAFAWHWLLLPSLLFLAAGLWAGMCLQREARNDPPRAAPAHLPFTRTARVGTIGVGAAVAVSVALSGTAVLAGWGSAVSSFGMAGVMILFLIALLTGRLSDLGETWRAAQWSMFGFGAMSVAATALLVSVHAEIALAMGIVLGVVTLIAAVVVSLLPERDDD</sequence>
<keyword evidence="1" id="KW-0472">Membrane</keyword>
<feature type="transmembrane region" description="Helical" evidence="1">
    <location>
        <begin position="77"/>
        <end position="95"/>
    </location>
</feature>
<proteinExistence type="predicted"/>
<dbReference type="EMBL" id="BAABGP010000008">
    <property type="protein sequence ID" value="GAA4483598.1"/>
    <property type="molecule type" value="Genomic_DNA"/>
</dbReference>
<name>A0ABP8PBM6_9MICO</name>
<keyword evidence="3" id="KW-1185">Reference proteome</keyword>
<feature type="transmembrane region" description="Helical" evidence="1">
    <location>
        <begin position="211"/>
        <end position="230"/>
    </location>
</feature>
<accession>A0ABP8PBM6</accession>
<protein>
    <submittedName>
        <fullName evidence="2">Uncharacterized protein</fullName>
    </submittedName>
</protein>
<dbReference type="RefSeq" id="WP_345185791.1">
    <property type="nucleotide sequence ID" value="NZ_BAABGP010000008.1"/>
</dbReference>
<feature type="transmembrane region" description="Helical" evidence="1">
    <location>
        <begin position="46"/>
        <end position="65"/>
    </location>
</feature>
<evidence type="ECO:0000256" key="1">
    <source>
        <dbReference type="SAM" id="Phobius"/>
    </source>
</evidence>
<comment type="caution">
    <text evidence="2">The sequence shown here is derived from an EMBL/GenBank/DDBJ whole genome shotgun (WGS) entry which is preliminary data.</text>
</comment>
<evidence type="ECO:0000313" key="2">
    <source>
        <dbReference type="EMBL" id="GAA4483598.1"/>
    </source>
</evidence>
<feature type="transmembrane region" description="Helical" evidence="1">
    <location>
        <begin position="116"/>
        <end position="136"/>
    </location>
</feature>
<dbReference type="Proteomes" id="UP001500731">
    <property type="component" value="Unassembled WGS sequence"/>
</dbReference>